<protein>
    <submittedName>
        <fullName evidence="2">Uncharacterized protein</fullName>
    </submittedName>
</protein>
<feature type="compositionally biased region" description="Polar residues" evidence="1">
    <location>
        <begin position="72"/>
        <end position="82"/>
    </location>
</feature>
<proteinExistence type="predicted"/>
<feature type="region of interest" description="Disordered" evidence="1">
    <location>
        <begin position="63"/>
        <end position="126"/>
    </location>
</feature>
<reference evidence="2 3" key="1">
    <citation type="submission" date="2019-06" db="EMBL/GenBank/DDBJ databases">
        <authorList>
            <person name="Palmer J.M."/>
        </authorList>
    </citation>
    <scope>NUCLEOTIDE SEQUENCE [LARGE SCALE GENOMIC DNA]</scope>
    <source>
        <strain evidence="2 3">TWF106</strain>
    </source>
</reference>
<comment type="caution">
    <text evidence="2">The sequence shown here is derived from an EMBL/GenBank/DDBJ whole genome shotgun (WGS) entry which is preliminary data.</text>
</comment>
<dbReference type="EMBL" id="WIWS01000080">
    <property type="protein sequence ID" value="KAF3210425.1"/>
    <property type="molecule type" value="Genomic_DNA"/>
</dbReference>
<evidence type="ECO:0000256" key="1">
    <source>
        <dbReference type="SAM" id="MobiDB-lite"/>
    </source>
</evidence>
<accession>A0A7C8QF08</accession>
<feature type="compositionally biased region" description="Low complexity" evidence="1">
    <location>
        <begin position="116"/>
        <end position="126"/>
    </location>
</feature>
<name>A0A7C8QF08_ORBOL</name>
<sequence>MDSDIDPELREQRQILEDIVKLLERLLSLVLDSNSLQRFDELLAPISNALQSSGINITVDTGFAETGDEHSPASQETQSSPQRPDEDNIPKRAMGKHTLPRTRNIATHAHIPKNPGPRGSSGSRSNIRINLPIIESRRRETPTNISQRFRERPVLARLAIRILRYEEKPPLFKAASSKTGTSFQNEIESALNTEYALHGASVEKLTRLRRLESLYFTELEFLQQRNPKLNQRQAKAKLVTSLQIKFKRDRKTIVRLLTDIEVLSTILKIYSENNEAMVDTVLLAIAIEYYGTSAKYTQERMDTMKYYLPWLASLASTDVALPPGFRVPEGSLFDSNIQLATPLEPLDLQPMEVRSDFWTHVKEKYLVICGDKLVTMIRLDAKTVIGNMSSRNKLGVMQRASARNGGGNCISVGNTIIANIEIKEMSELILTSNSA</sequence>
<evidence type="ECO:0000313" key="2">
    <source>
        <dbReference type="EMBL" id="KAF3210425.1"/>
    </source>
</evidence>
<gene>
    <name evidence="2" type="ORF">TWF106_010721</name>
</gene>
<organism evidence="2 3">
    <name type="scientific">Orbilia oligospora</name>
    <name type="common">Nematode-trapping fungus</name>
    <name type="synonym">Arthrobotrys oligospora</name>
    <dbReference type="NCBI Taxonomy" id="2813651"/>
    <lineage>
        <taxon>Eukaryota</taxon>
        <taxon>Fungi</taxon>
        <taxon>Dikarya</taxon>
        <taxon>Ascomycota</taxon>
        <taxon>Pezizomycotina</taxon>
        <taxon>Orbiliomycetes</taxon>
        <taxon>Orbiliales</taxon>
        <taxon>Orbiliaceae</taxon>
        <taxon>Orbilia</taxon>
    </lineage>
</organism>
<dbReference type="Proteomes" id="UP000472727">
    <property type="component" value="Unassembled WGS sequence"/>
</dbReference>
<dbReference type="AlphaFoldDB" id="A0A7C8QF08"/>
<evidence type="ECO:0000313" key="3">
    <source>
        <dbReference type="Proteomes" id="UP000472727"/>
    </source>
</evidence>